<evidence type="ECO:0000313" key="2">
    <source>
        <dbReference type="Proteomes" id="UP000178724"/>
    </source>
</evidence>
<protein>
    <submittedName>
        <fullName evidence="1">Uncharacterized protein</fullName>
    </submittedName>
</protein>
<comment type="caution">
    <text evidence="1">The sequence shown here is derived from an EMBL/GenBank/DDBJ whole genome shotgun (WGS) entry which is preliminary data.</text>
</comment>
<sequence>MPGTALFAAFFDAVKEINPRLANAYADYSFSSTHAWNTIFVVGPDQIDAYVIDATTDDGDGRFGNNLGGLANYNR</sequence>
<name>A0A1F4Q118_UNCSA</name>
<dbReference type="Proteomes" id="UP000178724">
    <property type="component" value="Unassembled WGS sequence"/>
</dbReference>
<dbReference type="AlphaFoldDB" id="A0A1F4Q118"/>
<gene>
    <name evidence="1" type="ORF">A2625_05945</name>
</gene>
<proteinExistence type="predicted"/>
<organism evidence="1 2">
    <name type="scientific">candidate division WOR-1 bacterium RIFCSPHIGHO2_01_FULL_53_15</name>
    <dbReference type="NCBI Taxonomy" id="1802564"/>
    <lineage>
        <taxon>Bacteria</taxon>
        <taxon>Bacillati</taxon>
        <taxon>Saganbacteria</taxon>
    </lineage>
</organism>
<reference evidence="1 2" key="1">
    <citation type="journal article" date="2016" name="Nat. Commun.">
        <title>Thousands of microbial genomes shed light on interconnected biogeochemical processes in an aquifer system.</title>
        <authorList>
            <person name="Anantharaman K."/>
            <person name="Brown C.T."/>
            <person name="Hug L.A."/>
            <person name="Sharon I."/>
            <person name="Castelle C.J."/>
            <person name="Probst A.J."/>
            <person name="Thomas B.C."/>
            <person name="Singh A."/>
            <person name="Wilkins M.J."/>
            <person name="Karaoz U."/>
            <person name="Brodie E.L."/>
            <person name="Williams K.H."/>
            <person name="Hubbard S.S."/>
            <person name="Banfield J.F."/>
        </authorList>
    </citation>
    <scope>NUCLEOTIDE SEQUENCE [LARGE SCALE GENOMIC DNA]</scope>
</reference>
<evidence type="ECO:0000313" key="1">
    <source>
        <dbReference type="EMBL" id="OGB89655.1"/>
    </source>
</evidence>
<dbReference type="EMBL" id="METM01000021">
    <property type="protein sequence ID" value="OGB89655.1"/>
    <property type="molecule type" value="Genomic_DNA"/>
</dbReference>
<accession>A0A1F4Q118</accession>